<keyword evidence="3" id="KW-1185">Reference proteome</keyword>
<protein>
    <submittedName>
        <fullName evidence="2">Uncharacterized protein</fullName>
    </submittedName>
</protein>
<keyword evidence="1" id="KW-1133">Transmembrane helix</keyword>
<name>A0ABW5MYL5_9FLAO</name>
<evidence type="ECO:0000313" key="2">
    <source>
        <dbReference type="EMBL" id="MFD2587288.1"/>
    </source>
</evidence>
<dbReference type="EMBL" id="JBHULB010000012">
    <property type="protein sequence ID" value="MFD2587288.1"/>
    <property type="molecule type" value="Genomic_DNA"/>
</dbReference>
<dbReference type="Proteomes" id="UP001597526">
    <property type="component" value="Unassembled WGS sequence"/>
</dbReference>
<proteinExistence type="predicted"/>
<keyword evidence="1" id="KW-0812">Transmembrane</keyword>
<dbReference type="RefSeq" id="WP_377766846.1">
    <property type="nucleotide sequence ID" value="NZ_JBHULB010000012.1"/>
</dbReference>
<feature type="transmembrane region" description="Helical" evidence="1">
    <location>
        <begin position="34"/>
        <end position="57"/>
    </location>
</feature>
<organism evidence="2 3">
    <name type="scientific">Croceitalea marina</name>
    <dbReference type="NCBI Taxonomy" id="1775166"/>
    <lineage>
        <taxon>Bacteria</taxon>
        <taxon>Pseudomonadati</taxon>
        <taxon>Bacteroidota</taxon>
        <taxon>Flavobacteriia</taxon>
        <taxon>Flavobacteriales</taxon>
        <taxon>Flavobacteriaceae</taxon>
        <taxon>Croceitalea</taxon>
    </lineage>
</organism>
<keyword evidence="1" id="KW-0472">Membrane</keyword>
<comment type="caution">
    <text evidence="2">The sequence shown here is derived from an EMBL/GenBank/DDBJ whole genome shotgun (WGS) entry which is preliminary data.</text>
</comment>
<gene>
    <name evidence="2" type="ORF">ACFSQJ_10125</name>
</gene>
<accession>A0ABW5MYL5</accession>
<evidence type="ECO:0000313" key="3">
    <source>
        <dbReference type="Proteomes" id="UP001597526"/>
    </source>
</evidence>
<sequence>MNKTLTLILIIIALGLIAYNVTLLDFNNLFDGDSLIAAIGIVASLCAIVLLLIFMTAKKIEEKVKKG</sequence>
<evidence type="ECO:0000256" key="1">
    <source>
        <dbReference type="SAM" id="Phobius"/>
    </source>
</evidence>
<reference evidence="3" key="1">
    <citation type="journal article" date="2019" name="Int. J. Syst. Evol. Microbiol.">
        <title>The Global Catalogue of Microorganisms (GCM) 10K type strain sequencing project: providing services to taxonomists for standard genome sequencing and annotation.</title>
        <authorList>
            <consortium name="The Broad Institute Genomics Platform"/>
            <consortium name="The Broad Institute Genome Sequencing Center for Infectious Disease"/>
            <person name="Wu L."/>
            <person name="Ma J."/>
        </authorList>
    </citation>
    <scope>NUCLEOTIDE SEQUENCE [LARGE SCALE GENOMIC DNA]</scope>
    <source>
        <strain evidence="3">KCTC 52368</strain>
    </source>
</reference>